<dbReference type="SMART" id="SM00448">
    <property type="entry name" value="REC"/>
    <property type="match status" value="1"/>
</dbReference>
<gene>
    <name evidence="10" type="ORF">Q783_11390</name>
</gene>
<evidence type="ECO:0000256" key="4">
    <source>
        <dbReference type="ARBA" id="ARBA00023125"/>
    </source>
</evidence>
<dbReference type="GO" id="GO:0005829">
    <property type="term" value="C:cytosol"/>
    <property type="evidence" value="ECO:0007669"/>
    <property type="project" value="TreeGrafter"/>
</dbReference>
<dbReference type="PANTHER" id="PTHR48111">
    <property type="entry name" value="REGULATOR OF RPOS"/>
    <property type="match status" value="1"/>
</dbReference>
<dbReference type="GO" id="GO:0006355">
    <property type="term" value="P:regulation of DNA-templated transcription"/>
    <property type="evidence" value="ECO:0007669"/>
    <property type="project" value="InterPro"/>
</dbReference>
<dbReference type="GO" id="GO:0032993">
    <property type="term" value="C:protein-DNA complex"/>
    <property type="evidence" value="ECO:0007669"/>
    <property type="project" value="TreeGrafter"/>
</dbReference>
<evidence type="ECO:0000256" key="7">
    <source>
        <dbReference type="PROSITE-ProRule" id="PRU01091"/>
    </source>
</evidence>
<evidence type="ECO:0000256" key="2">
    <source>
        <dbReference type="ARBA" id="ARBA00023012"/>
    </source>
</evidence>
<dbReference type="EMBL" id="CP006812">
    <property type="protein sequence ID" value="AGY82741.1"/>
    <property type="molecule type" value="Genomic_DNA"/>
</dbReference>
<dbReference type="InterPro" id="IPR016032">
    <property type="entry name" value="Sig_transdc_resp-reg_C-effctor"/>
</dbReference>
<evidence type="ECO:0000256" key="1">
    <source>
        <dbReference type="ARBA" id="ARBA00022553"/>
    </source>
</evidence>
<dbReference type="AlphaFoldDB" id="U5SCI5"/>
<dbReference type="GO" id="GO:0000156">
    <property type="term" value="F:phosphorelay response regulator activity"/>
    <property type="evidence" value="ECO:0007669"/>
    <property type="project" value="TreeGrafter"/>
</dbReference>
<accession>U5SCI5</accession>
<feature type="domain" description="OmpR/PhoB-type" evidence="9">
    <location>
        <begin position="129"/>
        <end position="227"/>
    </location>
</feature>
<reference evidence="10 11" key="1">
    <citation type="journal article" date="2013" name="Genome Announc.">
        <title>Complete Genome Sequence of Carnobacterium gilichinskyi Strain WN1359T (DSM 27470T).</title>
        <authorList>
            <person name="Leonard M.T."/>
            <person name="Panayotova N."/>
            <person name="Farmerie W.G."/>
            <person name="Triplett E.W."/>
            <person name="Nicholson W.L."/>
        </authorList>
    </citation>
    <scope>NUCLEOTIDE SEQUENCE [LARGE SCALE GENOMIC DNA]</scope>
    <source>
        <strain evidence="10 11">WN1359</strain>
    </source>
</reference>
<dbReference type="Gene3D" id="1.10.10.10">
    <property type="entry name" value="Winged helix-like DNA-binding domain superfamily/Winged helix DNA-binding domain"/>
    <property type="match status" value="1"/>
</dbReference>
<dbReference type="Pfam" id="PF00072">
    <property type="entry name" value="Response_reg"/>
    <property type="match status" value="1"/>
</dbReference>
<dbReference type="Gene3D" id="3.40.50.2300">
    <property type="match status" value="1"/>
</dbReference>
<dbReference type="InterPro" id="IPR001789">
    <property type="entry name" value="Sig_transdc_resp-reg_receiver"/>
</dbReference>
<dbReference type="GO" id="GO:0000976">
    <property type="term" value="F:transcription cis-regulatory region binding"/>
    <property type="evidence" value="ECO:0007669"/>
    <property type="project" value="TreeGrafter"/>
</dbReference>
<protein>
    <submittedName>
        <fullName evidence="10">PhoB family transcriptional regulator</fullName>
    </submittedName>
</protein>
<keyword evidence="2" id="KW-0902">Two-component regulatory system</keyword>
<dbReference type="InterPro" id="IPR001867">
    <property type="entry name" value="OmpR/PhoB-type_DNA-bd"/>
</dbReference>
<evidence type="ECO:0000256" key="3">
    <source>
        <dbReference type="ARBA" id="ARBA00023015"/>
    </source>
</evidence>
<keyword evidence="5" id="KW-0804">Transcription</keyword>
<organism evidence="10 11">
    <name type="scientific">Carnobacterium inhibens subsp. gilichinskyi</name>
    <dbReference type="NCBI Taxonomy" id="1266845"/>
    <lineage>
        <taxon>Bacteria</taxon>
        <taxon>Bacillati</taxon>
        <taxon>Bacillota</taxon>
        <taxon>Bacilli</taxon>
        <taxon>Lactobacillales</taxon>
        <taxon>Carnobacteriaceae</taxon>
        <taxon>Carnobacterium</taxon>
    </lineage>
</organism>
<dbReference type="PROSITE" id="PS50110">
    <property type="entry name" value="RESPONSE_REGULATORY"/>
    <property type="match status" value="1"/>
</dbReference>
<name>U5SCI5_9LACT</name>
<feature type="domain" description="Response regulatory" evidence="8">
    <location>
        <begin position="6"/>
        <end position="119"/>
    </location>
</feature>
<dbReference type="Pfam" id="PF00486">
    <property type="entry name" value="Trans_reg_C"/>
    <property type="match status" value="1"/>
</dbReference>
<dbReference type="SUPFAM" id="SSF52172">
    <property type="entry name" value="CheY-like"/>
    <property type="match status" value="1"/>
</dbReference>
<dbReference type="PANTHER" id="PTHR48111:SF43">
    <property type="entry name" value="STAGE 0 SPORULATION PROTEIN A HOMOLOG"/>
    <property type="match status" value="1"/>
</dbReference>
<evidence type="ECO:0000259" key="9">
    <source>
        <dbReference type="PROSITE" id="PS51755"/>
    </source>
</evidence>
<dbReference type="InterPro" id="IPR011006">
    <property type="entry name" value="CheY-like_superfamily"/>
</dbReference>
<keyword evidence="3" id="KW-0805">Transcription regulation</keyword>
<dbReference type="SMART" id="SM00862">
    <property type="entry name" value="Trans_reg_C"/>
    <property type="match status" value="1"/>
</dbReference>
<proteinExistence type="predicted"/>
<dbReference type="HOGENOM" id="CLU_000445_30_3_9"/>
<feature type="DNA-binding region" description="OmpR/PhoB-type" evidence="7">
    <location>
        <begin position="129"/>
        <end position="227"/>
    </location>
</feature>
<dbReference type="CDD" id="cd00383">
    <property type="entry name" value="trans_reg_C"/>
    <property type="match status" value="1"/>
</dbReference>
<sequence length="235" mass="27442">MRKMVKIMIIEDDLVIASSLQEELMKWQYDAFHVTDFNAVMDTFTHETPQLVLIDIKLPYFNGYYWCTEIRKVSQVPIIFISSQSERMDIVMAIQMGADDFISKPFDLTVALAKIQALLRRTYDFTGNDAYLSYQQVYLKTSELKIQYMDQEVELTKNEMKILEVLFIQKGAFVSREAIMMKLWENDSFIDDNTLAVNINRLRKKLAELDLTSFIITKKGYGYGLQKDDDSIEIN</sequence>
<keyword evidence="1 6" id="KW-0597">Phosphoprotein</keyword>
<dbReference type="InterPro" id="IPR036388">
    <property type="entry name" value="WH-like_DNA-bd_sf"/>
</dbReference>
<feature type="modified residue" description="4-aspartylphosphate" evidence="6">
    <location>
        <position position="55"/>
    </location>
</feature>
<evidence type="ECO:0000259" key="8">
    <source>
        <dbReference type="PROSITE" id="PS50110"/>
    </source>
</evidence>
<evidence type="ECO:0000313" key="10">
    <source>
        <dbReference type="EMBL" id="AGY82741.1"/>
    </source>
</evidence>
<dbReference type="PATRIC" id="fig|1266845.5.peg.2169"/>
<evidence type="ECO:0000313" key="11">
    <source>
        <dbReference type="Proteomes" id="UP000017469"/>
    </source>
</evidence>
<dbReference type="Gene3D" id="6.10.250.690">
    <property type="match status" value="1"/>
</dbReference>
<evidence type="ECO:0000256" key="5">
    <source>
        <dbReference type="ARBA" id="ARBA00023163"/>
    </source>
</evidence>
<dbReference type="Proteomes" id="UP000017469">
    <property type="component" value="Chromosome"/>
</dbReference>
<dbReference type="KEGG" id="caw:Q783_11390"/>
<dbReference type="STRING" id="1266845.Q783_11390"/>
<dbReference type="PROSITE" id="PS51755">
    <property type="entry name" value="OMPR_PHOB"/>
    <property type="match status" value="1"/>
</dbReference>
<dbReference type="InterPro" id="IPR039420">
    <property type="entry name" value="WalR-like"/>
</dbReference>
<dbReference type="eggNOG" id="COG0745">
    <property type="taxonomic scope" value="Bacteria"/>
</dbReference>
<dbReference type="SUPFAM" id="SSF46894">
    <property type="entry name" value="C-terminal effector domain of the bipartite response regulators"/>
    <property type="match status" value="1"/>
</dbReference>
<evidence type="ECO:0000256" key="6">
    <source>
        <dbReference type="PROSITE-ProRule" id="PRU00169"/>
    </source>
</evidence>
<keyword evidence="4 7" id="KW-0238">DNA-binding</keyword>